<protein>
    <submittedName>
        <fullName evidence="1">Uncharacterized protein</fullName>
    </submittedName>
</protein>
<organism evidence="1 2">
    <name type="scientific">Sphingobacterium zeae</name>
    <dbReference type="NCBI Taxonomy" id="1776859"/>
    <lineage>
        <taxon>Bacteria</taxon>
        <taxon>Pseudomonadati</taxon>
        <taxon>Bacteroidota</taxon>
        <taxon>Sphingobacteriia</taxon>
        <taxon>Sphingobacteriales</taxon>
        <taxon>Sphingobacteriaceae</taxon>
        <taxon>Sphingobacterium</taxon>
    </lineage>
</organism>
<dbReference type="Proteomes" id="UP001244640">
    <property type="component" value="Unassembled WGS sequence"/>
</dbReference>
<evidence type="ECO:0000313" key="1">
    <source>
        <dbReference type="EMBL" id="MDQ1151348.1"/>
    </source>
</evidence>
<reference evidence="1 2" key="1">
    <citation type="submission" date="2023-07" db="EMBL/GenBank/DDBJ databases">
        <title>Functional and genomic diversity of the sorghum phyllosphere microbiome.</title>
        <authorList>
            <person name="Shade A."/>
        </authorList>
    </citation>
    <scope>NUCLEOTIDE SEQUENCE [LARGE SCALE GENOMIC DNA]</scope>
    <source>
        <strain evidence="1 2">SORGH_AS_0892</strain>
    </source>
</reference>
<comment type="caution">
    <text evidence="1">The sequence shown here is derived from an EMBL/GenBank/DDBJ whole genome shotgun (WGS) entry which is preliminary data.</text>
</comment>
<keyword evidence="2" id="KW-1185">Reference proteome</keyword>
<accession>A0ABU0U966</accession>
<gene>
    <name evidence="1" type="ORF">QE382_003332</name>
</gene>
<name>A0ABU0U966_9SPHI</name>
<proteinExistence type="predicted"/>
<sequence>MRIINFGFILLLCSTACHQEKKNQESSTKRDTAVYDARPLEGSISSTGKRTYQYLKNGDTISLAVVVDGEKIHGDLSYAWKEKDRNTGHIEGELKGDLLLADYTFSSEGQESVREVAFKVSKEYALEGYGAMEEKAGKMSFVDVNKLAFDEKFRLSNVSEGK</sequence>
<evidence type="ECO:0000313" key="2">
    <source>
        <dbReference type="Proteomes" id="UP001244640"/>
    </source>
</evidence>
<dbReference type="RefSeq" id="WP_307186840.1">
    <property type="nucleotide sequence ID" value="NZ_JAUTBA010000001.1"/>
</dbReference>
<dbReference type="EMBL" id="JAUTBA010000001">
    <property type="protein sequence ID" value="MDQ1151348.1"/>
    <property type="molecule type" value="Genomic_DNA"/>
</dbReference>